<keyword evidence="2" id="KW-0812">Transmembrane</keyword>
<organism evidence="3 4">
    <name type="scientific">Streptomyces lonarensis</name>
    <dbReference type="NCBI Taxonomy" id="700599"/>
    <lineage>
        <taxon>Bacteria</taxon>
        <taxon>Bacillati</taxon>
        <taxon>Actinomycetota</taxon>
        <taxon>Actinomycetes</taxon>
        <taxon>Kitasatosporales</taxon>
        <taxon>Streptomycetaceae</taxon>
        <taxon>Streptomyces</taxon>
    </lineage>
</organism>
<keyword evidence="4" id="KW-1185">Reference proteome</keyword>
<keyword evidence="2" id="KW-1133">Transmembrane helix</keyword>
<protein>
    <submittedName>
        <fullName evidence="3">Class F sortase</fullName>
    </submittedName>
</protein>
<evidence type="ECO:0000256" key="2">
    <source>
        <dbReference type="SAM" id="Phobius"/>
    </source>
</evidence>
<evidence type="ECO:0000313" key="3">
    <source>
        <dbReference type="EMBL" id="NJQ07947.1"/>
    </source>
</evidence>
<dbReference type="NCBIfam" id="NF033748">
    <property type="entry name" value="class_F_sortase"/>
    <property type="match status" value="1"/>
</dbReference>
<sequence length="230" mass="23452">MDTEPRTSGGGRLFTAVAWVMVLVALWAWGVRLTGGSDGSGVLAGGTRGQLSDGRLLPPPLEPLTGSAVPTTVEIASIGVSADVIPRGVESGGGVEPPPFEAADIAGWYEGGPSPGAAGAAVLVGHVDTETAPAVFYGLSAVSPGSEVSVERSDGTTATFTVERVAVVEREEFDAETVYGAHDPRRAELRLITCGGTFDRERGTYSANVVVSAYLTGTGGAGERSGYRAV</sequence>
<dbReference type="Pfam" id="PF04203">
    <property type="entry name" value="Sortase"/>
    <property type="match status" value="1"/>
</dbReference>
<gene>
    <name evidence="3" type="ORF">HCN56_20755</name>
</gene>
<dbReference type="Gene3D" id="2.40.260.10">
    <property type="entry name" value="Sortase"/>
    <property type="match status" value="1"/>
</dbReference>
<comment type="caution">
    <text evidence="3">The sequence shown here is derived from an EMBL/GenBank/DDBJ whole genome shotgun (WGS) entry which is preliminary data.</text>
</comment>
<feature type="transmembrane region" description="Helical" evidence="2">
    <location>
        <begin position="12"/>
        <end position="30"/>
    </location>
</feature>
<keyword evidence="2" id="KW-0472">Membrane</keyword>
<dbReference type="CDD" id="cd05829">
    <property type="entry name" value="Sortase_F"/>
    <property type="match status" value="1"/>
</dbReference>
<dbReference type="RefSeq" id="WP_167973379.1">
    <property type="nucleotide sequence ID" value="NZ_BHZG01000247.1"/>
</dbReference>
<reference evidence="3 4" key="1">
    <citation type="submission" date="2020-03" db="EMBL/GenBank/DDBJ databases">
        <title>Draft genome of Streptomyces sp. ventii, isolated from the Axial Seamount in the Pacific Ocean, and resequencing of the two type strains Streptomyces lonarensis strain NCL 716 and Streptomyces bohaiensis strain 11A07.</title>
        <authorList>
            <person name="Loughran R.M."/>
            <person name="Pfannmuller K.M."/>
            <person name="Wasson B.J."/>
            <person name="Deadmond M.C."/>
            <person name="Paddock B.E."/>
            <person name="Koyack M.J."/>
            <person name="Gallegos D.A."/>
            <person name="Mitchell E.A."/>
            <person name="Ushijima B."/>
            <person name="Saw J.H."/>
            <person name="Mcphail K.L."/>
            <person name="Videau P."/>
        </authorList>
    </citation>
    <scope>NUCLEOTIDE SEQUENCE [LARGE SCALE GENOMIC DNA]</scope>
    <source>
        <strain evidence="3 4">NCL716</strain>
    </source>
</reference>
<dbReference type="AlphaFoldDB" id="A0A7X6D4E4"/>
<evidence type="ECO:0000256" key="1">
    <source>
        <dbReference type="ARBA" id="ARBA00022801"/>
    </source>
</evidence>
<dbReference type="InterPro" id="IPR042001">
    <property type="entry name" value="Sortase_F"/>
</dbReference>
<proteinExistence type="predicted"/>
<keyword evidence="1" id="KW-0378">Hydrolase</keyword>
<dbReference type="EMBL" id="JAAVJD010000219">
    <property type="protein sequence ID" value="NJQ07947.1"/>
    <property type="molecule type" value="Genomic_DNA"/>
</dbReference>
<dbReference type="SUPFAM" id="SSF63817">
    <property type="entry name" value="Sortase"/>
    <property type="match status" value="1"/>
</dbReference>
<dbReference type="GO" id="GO:0016787">
    <property type="term" value="F:hydrolase activity"/>
    <property type="evidence" value="ECO:0007669"/>
    <property type="project" value="UniProtKB-KW"/>
</dbReference>
<accession>A0A7X6D4E4</accession>
<dbReference type="Proteomes" id="UP000578686">
    <property type="component" value="Unassembled WGS sequence"/>
</dbReference>
<dbReference type="InterPro" id="IPR023365">
    <property type="entry name" value="Sortase_dom-sf"/>
</dbReference>
<evidence type="ECO:0000313" key="4">
    <source>
        <dbReference type="Proteomes" id="UP000578686"/>
    </source>
</evidence>
<name>A0A7X6D4E4_9ACTN</name>
<dbReference type="InterPro" id="IPR005754">
    <property type="entry name" value="Sortase"/>
</dbReference>